<dbReference type="EMBL" id="BMQQ01000005">
    <property type="protein sequence ID" value="GGT25938.1"/>
    <property type="molecule type" value="Genomic_DNA"/>
</dbReference>
<organism evidence="2 3">
    <name type="scientific">Streptomyces purpureus</name>
    <dbReference type="NCBI Taxonomy" id="1951"/>
    <lineage>
        <taxon>Bacteria</taxon>
        <taxon>Bacillati</taxon>
        <taxon>Actinomycetota</taxon>
        <taxon>Actinomycetes</taxon>
        <taxon>Kitasatosporales</taxon>
        <taxon>Streptomycetaceae</taxon>
        <taxon>Streptomyces</taxon>
    </lineage>
</organism>
<dbReference type="PROSITE" id="PS51704">
    <property type="entry name" value="GP_PDE"/>
    <property type="match status" value="1"/>
</dbReference>
<dbReference type="GO" id="GO:0008081">
    <property type="term" value="F:phosphoric diester hydrolase activity"/>
    <property type="evidence" value="ECO:0007669"/>
    <property type="project" value="InterPro"/>
</dbReference>
<feature type="domain" description="GP-PDE" evidence="1">
    <location>
        <begin position="52"/>
        <end position="278"/>
    </location>
</feature>
<dbReference type="InterPro" id="IPR017946">
    <property type="entry name" value="PLC-like_Pdiesterase_TIM-brl"/>
</dbReference>
<reference evidence="2" key="1">
    <citation type="journal article" date="2014" name="Int. J. Syst. Evol. Microbiol.">
        <title>Complete genome sequence of Corynebacterium casei LMG S-19264T (=DSM 44701T), isolated from a smear-ripened cheese.</title>
        <authorList>
            <consortium name="US DOE Joint Genome Institute (JGI-PGF)"/>
            <person name="Walter F."/>
            <person name="Albersmeier A."/>
            <person name="Kalinowski J."/>
            <person name="Ruckert C."/>
        </authorList>
    </citation>
    <scope>NUCLEOTIDE SEQUENCE</scope>
    <source>
        <strain evidence="2">JCM 3172</strain>
    </source>
</reference>
<dbReference type="PANTHER" id="PTHR46211">
    <property type="entry name" value="GLYCEROPHOSPHORYL DIESTER PHOSPHODIESTERASE"/>
    <property type="match status" value="1"/>
</dbReference>
<evidence type="ECO:0000313" key="3">
    <source>
        <dbReference type="Proteomes" id="UP000619486"/>
    </source>
</evidence>
<dbReference type="RefSeq" id="WP_189200925.1">
    <property type="nucleotide sequence ID" value="NZ_BMQQ01000005.1"/>
</dbReference>
<protein>
    <submittedName>
        <fullName evidence="2">Glycerophosphoryl diester phosphodiesterase</fullName>
    </submittedName>
</protein>
<dbReference type="Pfam" id="PF03009">
    <property type="entry name" value="GDPD"/>
    <property type="match status" value="1"/>
</dbReference>
<dbReference type="Gene3D" id="3.20.20.190">
    <property type="entry name" value="Phosphatidylinositol (PI) phosphodiesterase"/>
    <property type="match status" value="1"/>
</dbReference>
<reference evidence="2" key="2">
    <citation type="submission" date="2020-09" db="EMBL/GenBank/DDBJ databases">
        <authorList>
            <person name="Sun Q."/>
            <person name="Ohkuma M."/>
        </authorList>
    </citation>
    <scope>NUCLEOTIDE SEQUENCE</scope>
    <source>
        <strain evidence="2">JCM 3172</strain>
    </source>
</reference>
<keyword evidence="3" id="KW-1185">Reference proteome</keyword>
<dbReference type="SUPFAM" id="SSF51695">
    <property type="entry name" value="PLC-like phosphodiesterases"/>
    <property type="match status" value="1"/>
</dbReference>
<proteinExistence type="predicted"/>
<dbReference type="GO" id="GO:0006629">
    <property type="term" value="P:lipid metabolic process"/>
    <property type="evidence" value="ECO:0007669"/>
    <property type="project" value="InterPro"/>
</dbReference>
<sequence>MAPPTPPAPLTSPAALIALALAGLAALLPPPQWGAGQERAAAGVTIDTLPRLVYTAHRGGALESPENSMSGLTAAYRGGAASVLDVDVRMLRDGTLVAMHDSTLDRTTFSRGPVRELDARQWREVRLRGTRPAERPPTLAEVLDRFGGRVVLMLEAKDPRSLERLAAMVHGRGLTASVLVNSRHPEVARAAHALGLRAQLWRSARQLRTDDPSRWRTYVDVLDVDHRARDEDLRRAVRSGIARVWAHTVNTEQDRDRALRLGCDGIITDAPRRLTGAGGRARG</sequence>
<gene>
    <name evidence="2" type="ORF">GCM10014713_18730</name>
</gene>
<dbReference type="PANTHER" id="PTHR46211:SF1">
    <property type="entry name" value="GLYCEROPHOSPHODIESTER PHOSPHODIESTERASE, CYTOPLASMIC"/>
    <property type="match status" value="1"/>
</dbReference>
<comment type="caution">
    <text evidence="2">The sequence shown here is derived from an EMBL/GenBank/DDBJ whole genome shotgun (WGS) entry which is preliminary data.</text>
</comment>
<dbReference type="AlphaFoldDB" id="A0A918H0H1"/>
<dbReference type="InterPro" id="IPR030395">
    <property type="entry name" value="GP_PDE_dom"/>
</dbReference>
<dbReference type="CDD" id="cd08556">
    <property type="entry name" value="GDPD"/>
    <property type="match status" value="1"/>
</dbReference>
<dbReference type="Proteomes" id="UP000619486">
    <property type="component" value="Unassembled WGS sequence"/>
</dbReference>
<evidence type="ECO:0000313" key="2">
    <source>
        <dbReference type="EMBL" id="GGT25938.1"/>
    </source>
</evidence>
<accession>A0A918H0H1</accession>
<name>A0A918H0H1_9ACTN</name>
<evidence type="ECO:0000259" key="1">
    <source>
        <dbReference type="PROSITE" id="PS51704"/>
    </source>
</evidence>